<feature type="transmembrane region" description="Helical" evidence="1">
    <location>
        <begin position="99"/>
        <end position="119"/>
    </location>
</feature>
<sequence length="125" mass="14486">MNSNKKYYQTLLFFICYSIICVLSLIFATGVGNGIKLDDNQLIGYIVVILCLTLTCFSFFVVKFRLRRIMITLVMILNVLFVILPYVDMLNFNEGMFVFFIPSGIFFLLTLFLSSEFLISTRKLK</sequence>
<dbReference type="EMBL" id="AODD01000017">
    <property type="protein sequence ID" value="EUJ22787.1"/>
    <property type="molecule type" value="Genomic_DNA"/>
</dbReference>
<keyword evidence="3" id="KW-1185">Reference proteome</keyword>
<comment type="caution">
    <text evidence="2">The sequence shown here is derived from an EMBL/GenBank/DDBJ whole genome shotgun (WGS) entry which is preliminary data.</text>
</comment>
<name>W7BA28_9LIST</name>
<dbReference type="STRING" id="1265819.PGRAN_11551"/>
<evidence type="ECO:0000313" key="3">
    <source>
        <dbReference type="Proteomes" id="UP000019253"/>
    </source>
</evidence>
<dbReference type="AlphaFoldDB" id="W7BA28"/>
<feature type="transmembrane region" description="Helical" evidence="1">
    <location>
        <begin position="12"/>
        <end position="30"/>
    </location>
</feature>
<gene>
    <name evidence="2" type="ORF">PGRAN_11551</name>
</gene>
<feature type="transmembrane region" description="Helical" evidence="1">
    <location>
        <begin position="42"/>
        <end position="62"/>
    </location>
</feature>
<feature type="transmembrane region" description="Helical" evidence="1">
    <location>
        <begin position="69"/>
        <end position="87"/>
    </location>
</feature>
<dbReference type="Proteomes" id="UP000019253">
    <property type="component" value="Unassembled WGS sequence"/>
</dbReference>
<evidence type="ECO:0000256" key="1">
    <source>
        <dbReference type="SAM" id="Phobius"/>
    </source>
</evidence>
<protein>
    <submittedName>
        <fullName evidence="2">Uncharacterized protein</fullName>
    </submittedName>
</protein>
<accession>W7BA28</accession>
<evidence type="ECO:0000313" key="2">
    <source>
        <dbReference type="EMBL" id="EUJ22787.1"/>
    </source>
</evidence>
<proteinExistence type="predicted"/>
<keyword evidence="1" id="KW-0812">Transmembrane</keyword>
<organism evidence="2 3">
    <name type="scientific">Listeria grandensis FSL F6-0971</name>
    <dbReference type="NCBI Taxonomy" id="1265819"/>
    <lineage>
        <taxon>Bacteria</taxon>
        <taxon>Bacillati</taxon>
        <taxon>Bacillota</taxon>
        <taxon>Bacilli</taxon>
        <taxon>Bacillales</taxon>
        <taxon>Listeriaceae</taxon>
        <taxon>Listeria</taxon>
    </lineage>
</organism>
<reference evidence="2 3" key="1">
    <citation type="journal article" date="2014" name="Int. J. Syst. Evol. Microbiol.">
        <title>Listeria floridensis sp. nov., Listeria aquatica sp. nov., Listeria cornellensis sp. nov., Listeria riparia sp. nov. and Listeria grandensis sp. nov., from agricultural and natural environments.</title>
        <authorList>
            <person name="den Bakker H.C."/>
            <person name="Warchocki S."/>
            <person name="Wright E.M."/>
            <person name="Allred A.F."/>
            <person name="Ahlstrom C."/>
            <person name="Manuel C.S."/>
            <person name="Stasiewicz M.J."/>
            <person name="Burrell A."/>
            <person name="Roof S."/>
            <person name="Strawn L."/>
            <person name="Fortes E.D."/>
            <person name="Nightingale K.K."/>
            <person name="Kephart D."/>
            <person name="Wiedmann M."/>
        </authorList>
    </citation>
    <scope>NUCLEOTIDE SEQUENCE [LARGE SCALE GENOMIC DNA]</scope>
    <source>
        <strain evidence="3">FSL F6-971</strain>
    </source>
</reference>
<keyword evidence="1" id="KW-0472">Membrane</keyword>
<dbReference type="PATRIC" id="fig|1265819.5.peg.2311"/>
<keyword evidence="1" id="KW-1133">Transmembrane helix</keyword>